<feature type="region of interest" description="Disordered" evidence="1">
    <location>
        <begin position="55"/>
        <end position="74"/>
    </location>
</feature>
<proteinExistence type="predicted"/>
<dbReference type="Proteomes" id="UP001054945">
    <property type="component" value="Unassembled WGS sequence"/>
</dbReference>
<keyword evidence="3" id="KW-1185">Reference proteome</keyword>
<evidence type="ECO:0000313" key="2">
    <source>
        <dbReference type="EMBL" id="GIY08930.1"/>
    </source>
</evidence>
<name>A0AAV4QLI8_CAEEX</name>
<accession>A0AAV4QLI8</accession>
<protein>
    <submittedName>
        <fullName evidence="2">Uncharacterized protein</fullName>
    </submittedName>
</protein>
<organism evidence="2 3">
    <name type="scientific">Caerostris extrusa</name>
    <name type="common">Bark spider</name>
    <name type="synonym">Caerostris bankana</name>
    <dbReference type="NCBI Taxonomy" id="172846"/>
    <lineage>
        <taxon>Eukaryota</taxon>
        <taxon>Metazoa</taxon>
        <taxon>Ecdysozoa</taxon>
        <taxon>Arthropoda</taxon>
        <taxon>Chelicerata</taxon>
        <taxon>Arachnida</taxon>
        <taxon>Araneae</taxon>
        <taxon>Araneomorphae</taxon>
        <taxon>Entelegynae</taxon>
        <taxon>Araneoidea</taxon>
        <taxon>Araneidae</taxon>
        <taxon>Caerostris</taxon>
    </lineage>
</organism>
<gene>
    <name evidence="2" type="ORF">CEXT_143311</name>
</gene>
<dbReference type="AlphaFoldDB" id="A0AAV4QLI8"/>
<dbReference type="EMBL" id="BPLR01006315">
    <property type="protein sequence ID" value="GIY08930.1"/>
    <property type="molecule type" value="Genomic_DNA"/>
</dbReference>
<evidence type="ECO:0000313" key="3">
    <source>
        <dbReference type="Proteomes" id="UP001054945"/>
    </source>
</evidence>
<sequence>MCIGHQRLFLVLFERIFADNGKRGKILAHPRKTPLYLDRWKRSYFEEYRPKTLHANGKEKKKRKKEKCNRQENGKGLALKRCPETFAATNLAKEDLERFQLILHPLKIHHHQHYIPQDTLTCQSRNISNYSSFPPRCKNMRQHKSEVLIEIEDPRPHAQDWREGL</sequence>
<evidence type="ECO:0000256" key="1">
    <source>
        <dbReference type="SAM" id="MobiDB-lite"/>
    </source>
</evidence>
<reference evidence="2 3" key="1">
    <citation type="submission" date="2021-06" db="EMBL/GenBank/DDBJ databases">
        <title>Caerostris extrusa draft genome.</title>
        <authorList>
            <person name="Kono N."/>
            <person name="Arakawa K."/>
        </authorList>
    </citation>
    <scope>NUCLEOTIDE SEQUENCE [LARGE SCALE GENOMIC DNA]</scope>
</reference>
<comment type="caution">
    <text evidence="2">The sequence shown here is derived from an EMBL/GenBank/DDBJ whole genome shotgun (WGS) entry which is preliminary data.</text>
</comment>